<dbReference type="SUPFAM" id="SSF52768">
    <property type="entry name" value="Arginase/deacetylase"/>
    <property type="match status" value="1"/>
</dbReference>
<dbReference type="UniPathway" id="UPA00158">
    <property type="reaction ID" value="UER00270"/>
</dbReference>
<proteinExistence type="inferred from homology"/>
<feature type="binding site" evidence="10">
    <location>
        <position position="143"/>
    </location>
    <ligand>
        <name>Mn(2+)</name>
        <dbReference type="ChEBI" id="CHEBI:29035"/>
        <label>1</label>
    </ligand>
</feature>
<evidence type="ECO:0000313" key="15">
    <source>
        <dbReference type="Proteomes" id="UP000245380"/>
    </source>
</evidence>
<feature type="binding site" evidence="10">
    <location>
        <position position="141"/>
    </location>
    <ligand>
        <name>Mn(2+)</name>
        <dbReference type="ChEBI" id="CHEBI:29035"/>
        <label>1</label>
    </ligand>
</feature>
<dbReference type="GO" id="GO:0030145">
    <property type="term" value="F:manganese ion binding"/>
    <property type="evidence" value="ECO:0007669"/>
    <property type="project" value="TreeGrafter"/>
</dbReference>
<dbReference type="InterPro" id="IPR020855">
    <property type="entry name" value="Ureohydrolase_Mn_BS"/>
</dbReference>
<dbReference type="GO" id="GO:0004053">
    <property type="term" value="F:arginase activity"/>
    <property type="evidence" value="ECO:0007669"/>
    <property type="project" value="UniProtKB-UniRule"/>
</dbReference>
<evidence type="ECO:0000256" key="10">
    <source>
        <dbReference type="PIRSR" id="PIRSR036979-1"/>
    </source>
</evidence>
<dbReference type="GO" id="GO:0005737">
    <property type="term" value="C:cytoplasm"/>
    <property type="evidence" value="ECO:0007669"/>
    <property type="project" value="TreeGrafter"/>
</dbReference>
<dbReference type="InterPro" id="IPR014033">
    <property type="entry name" value="Arginase"/>
</dbReference>
<feature type="binding site" evidence="10">
    <location>
        <position position="245"/>
    </location>
    <ligand>
        <name>Mn(2+)</name>
        <dbReference type="ChEBI" id="CHEBI:29035"/>
        <label>1</label>
    </ligand>
</feature>
<comment type="caution">
    <text evidence="14">The sequence shown here is derived from an EMBL/GenBank/DDBJ whole genome shotgun (WGS) entry which is preliminary data.</text>
</comment>
<organism evidence="14 15">
    <name type="scientific">Sulfoacidibacillus thermotolerans</name>
    <name type="common">Acidibacillus sulfuroxidans</name>
    <dbReference type="NCBI Taxonomy" id="1765684"/>
    <lineage>
        <taxon>Bacteria</taxon>
        <taxon>Bacillati</taxon>
        <taxon>Bacillota</taxon>
        <taxon>Bacilli</taxon>
        <taxon>Bacillales</taxon>
        <taxon>Alicyclobacillaceae</taxon>
        <taxon>Sulfoacidibacillus</taxon>
    </lineage>
</organism>
<evidence type="ECO:0000313" key="14">
    <source>
        <dbReference type="EMBL" id="PWI58656.1"/>
    </source>
</evidence>
<protein>
    <recommendedName>
        <fullName evidence="3 9">Arginase</fullName>
        <ecNumber evidence="2 9">3.5.3.1</ecNumber>
    </recommendedName>
</protein>
<dbReference type="GO" id="GO:0006525">
    <property type="term" value="P:arginine metabolic process"/>
    <property type="evidence" value="ECO:0007669"/>
    <property type="project" value="UniProtKB-KW"/>
</dbReference>
<dbReference type="PANTHER" id="PTHR43782:SF3">
    <property type="entry name" value="ARGINASE"/>
    <property type="match status" value="1"/>
</dbReference>
<dbReference type="EC" id="3.5.3.1" evidence="2 9"/>
<feature type="binding site" evidence="10">
    <location>
        <position position="139"/>
    </location>
    <ligand>
        <name>Mn(2+)</name>
        <dbReference type="ChEBI" id="CHEBI:29035"/>
        <label>1</label>
    </ligand>
</feature>
<comment type="similarity">
    <text evidence="11 12">Belongs to the arginase family.</text>
</comment>
<dbReference type="NCBIfam" id="TIGR01229">
    <property type="entry name" value="rocF_arginase"/>
    <property type="match status" value="1"/>
</dbReference>
<feature type="binding site" evidence="10">
    <location>
        <position position="243"/>
    </location>
    <ligand>
        <name>Mn(2+)</name>
        <dbReference type="ChEBI" id="CHEBI:29035"/>
        <label>1</label>
    </ligand>
</feature>
<keyword evidence="4 13" id="KW-0056">Arginine metabolism</keyword>
<keyword evidence="6 12" id="KW-0378">Hydrolase</keyword>
<dbReference type="PIRSF" id="PIRSF036979">
    <property type="entry name" value="Arginase"/>
    <property type="match status" value="1"/>
</dbReference>
<dbReference type="Gene3D" id="3.40.800.10">
    <property type="entry name" value="Ureohydrolase domain"/>
    <property type="match status" value="1"/>
</dbReference>
<evidence type="ECO:0000256" key="6">
    <source>
        <dbReference type="ARBA" id="ARBA00022801"/>
    </source>
</evidence>
<feature type="binding site" evidence="10">
    <location>
        <position position="116"/>
    </location>
    <ligand>
        <name>Mn(2+)</name>
        <dbReference type="ChEBI" id="CHEBI:29035"/>
        <label>1</label>
    </ligand>
</feature>
<evidence type="ECO:0000256" key="4">
    <source>
        <dbReference type="ARBA" id="ARBA00022503"/>
    </source>
</evidence>
<dbReference type="OrthoDB" id="9789727at2"/>
<comment type="cofactor">
    <cofactor evidence="10 13">
        <name>Mn(2+)</name>
        <dbReference type="ChEBI" id="CHEBI:29035"/>
    </cofactor>
    <text evidence="10 13">Binds 2 manganese ions per subunit.</text>
</comment>
<evidence type="ECO:0000256" key="11">
    <source>
        <dbReference type="PROSITE-ProRule" id="PRU00742"/>
    </source>
</evidence>
<dbReference type="PANTHER" id="PTHR43782">
    <property type="entry name" value="ARGINASE"/>
    <property type="match status" value="1"/>
</dbReference>
<dbReference type="GO" id="GO:0000050">
    <property type="term" value="P:urea cycle"/>
    <property type="evidence" value="ECO:0007669"/>
    <property type="project" value="UniProtKB-UniPathway"/>
</dbReference>
<keyword evidence="15" id="KW-1185">Reference proteome</keyword>
<evidence type="ECO:0000256" key="1">
    <source>
        <dbReference type="ARBA" id="ARBA00005098"/>
    </source>
</evidence>
<dbReference type="AlphaFoldDB" id="A0A2U3DBK0"/>
<comment type="catalytic activity">
    <reaction evidence="8 13">
        <text>L-arginine + H2O = urea + L-ornithine</text>
        <dbReference type="Rhea" id="RHEA:20569"/>
        <dbReference type="ChEBI" id="CHEBI:15377"/>
        <dbReference type="ChEBI" id="CHEBI:16199"/>
        <dbReference type="ChEBI" id="CHEBI:32682"/>
        <dbReference type="ChEBI" id="CHEBI:46911"/>
        <dbReference type="EC" id="3.5.3.1"/>
    </reaction>
</comment>
<evidence type="ECO:0000256" key="3">
    <source>
        <dbReference type="ARBA" id="ARBA00018123"/>
    </source>
</evidence>
<reference evidence="14 15" key="1">
    <citation type="submission" date="2016-11" db="EMBL/GenBank/DDBJ databases">
        <title>Comparative genomics of Acidibacillus ferroxidans species.</title>
        <authorList>
            <person name="Oliveira G."/>
            <person name="Nunes G."/>
            <person name="Oliveira R."/>
            <person name="Araujo F."/>
            <person name="Salim A."/>
            <person name="Scholte L."/>
            <person name="Morais D."/>
            <person name="Nancucheo I."/>
            <person name="Johnson D.B."/>
            <person name="Grail B."/>
            <person name="Bittencourt J."/>
            <person name="Valadares R."/>
        </authorList>
    </citation>
    <scope>NUCLEOTIDE SEQUENCE [LARGE SCALE GENOMIC DNA]</scope>
    <source>
        <strain evidence="14 15">Y002</strain>
    </source>
</reference>
<evidence type="ECO:0000256" key="5">
    <source>
        <dbReference type="ARBA" id="ARBA00022723"/>
    </source>
</evidence>
<dbReference type="PROSITE" id="PS01053">
    <property type="entry name" value="ARGINASE_1"/>
    <property type="match status" value="1"/>
</dbReference>
<dbReference type="EMBL" id="MPDK01000002">
    <property type="protein sequence ID" value="PWI58656.1"/>
    <property type="molecule type" value="Genomic_DNA"/>
</dbReference>
<accession>A0A2U3DBK0</accession>
<dbReference type="PRINTS" id="PR00116">
    <property type="entry name" value="ARGINASE"/>
</dbReference>
<dbReference type="FunFam" id="3.40.800.10:FF:000005">
    <property type="entry name" value="Arginase"/>
    <property type="match status" value="1"/>
</dbReference>
<evidence type="ECO:0000256" key="7">
    <source>
        <dbReference type="ARBA" id="ARBA00023211"/>
    </source>
</evidence>
<dbReference type="InterPro" id="IPR023696">
    <property type="entry name" value="Ureohydrolase_dom_sf"/>
</dbReference>
<dbReference type="InterPro" id="IPR006035">
    <property type="entry name" value="Ureohydrolase"/>
</dbReference>
<keyword evidence="5 10" id="KW-0479">Metal-binding</keyword>
<evidence type="ECO:0000256" key="8">
    <source>
        <dbReference type="ARBA" id="ARBA00047391"/>
    </source>
</evidence>
<evidence type="ECO:0000256" key="13">
    <source>
        <dbReference type="RuleBase" id="RU361159"/>
    </source>
</evidence>
<dbReference type="Proteomes" id="UP000245380">
    <property type="component" value="Unassembled WGS sequence"/>
</dbReference>
<evidence type="ECO:0000256" key="2">
    <source>
        <dbReference type="ARBA" id="ARBA00012168"/>
    </source>
</evidence>
<keyword evidence="7 10" id="KW-0464">Manganese</keyword>
<sequence>MCVVSSKSKGWITVDQKNGKKLRVIGVPSDLGQGRRGVDMGPSAIRYAGLSDRLKELGYDVQDLGNIDVPTPESRVQGHEKLKYLDQVRAVCDELRVLVRDSLRDGFMPIVLGGDHSLAIGSVAGAVEARGRLGCIWFDAHGDMNTDKTTPSGNIHGMPLAASLGLGHVDLVTLGGFSPKLHAENVVLVGARSIDPEERVLIRESGMHVFTMADVDEMGISAVMHKAIELASKGTQGVHLSVDLDALDPMYAPGVGTAVNGGFTYREGHLAMEVLAASGCVTSVDFVEVNPILDLQNRTGTMAVELASSLLGLTVM</sequence>
<evidence type="ECO:0000256" key="9">
    <source>
        <dbReference type="NCBIfam" id="TIGR01229"/>
    </source>
</evidence>
<dbReference type="PROSITE" id="PS51409">
    <property type="entry name" value="ARGINASE_2"/>
    <property type="match status" value="1"/>
</dbReference>
<gene>
    <name evidence="14" type="ORF">BM613_00720</name>
</gene>
<comment type="pathway">
    <text evidence="1">Nitrogen metabolism; urea cycle; L-ornithine and urea from L-arginine: step 1/1.</text>
</comment>
<dbReference type="Pfam" id="PF00491">
    <property type="entry name" value="Arginase"/>
    <property type="match status" value="1"/>
</dbReference>
<name>A0A2U3DBK0_SULT2</name>
<evidence type="ECO:0000256" key="12">
    <source>
        <dbReference type="RuleBase" id="RU003684"/>
    </source>
</evidence>
<dbReference type="CDD" id="cd09989">
    <property type="entry name" value="Arginase"/>
    <property type="match status" value="1"/>
</dbReference>